<gene>
    <name evidence="2" type="ORF">SAMN04487996_12036</name>
</gene>
<dbReference type="PRINTS" id="PR00348">
    <property type="entry name" value="UBIQUITIN"/>
</dbReference>
<keyword evidence="3" id="KW-1185">Reference proteome</keyword>
<dbReference type="InterPro" id="IPR000626">
    <property type="entry name" value="Ubiquitin-like_dom"/>
</dbReference>
<dbReference type="STRING" id="659014.SAMN04487996_12036"/>
<dbReference type="Gene3D" id="3.10.20.90">
    <property type="entry name" value="Phosphatidylinositol 3-kinase Catalytic Subunit, Chain A, domain 1"/>
    <property type="match status" value="1"/>
</dbReference>
<dbReference type="SMART" id="SM00213">
    <property type="entry name" value="UBQ"/>
    <property type="match status" value="1"/>
</dbReference>
<organism evidence="2 3">
    <name type="scientific">Dyadobacter soli</name>
    <dbReference type="NCBI Taxonomy" id="659014"/>
    <lineage>
        <taxon>Bacteria</taxon>
        <taxon>Pseudomonadati</taxon>
        <taxon>Bacteroidota</taxon>
        <taxon>Cytophagia</taxon>
        <taxon>Cytophagales</taxon>
        <taxon>Spirosomataceae</taxon>
        <taxon>Dyadobacter</taxon>
    </lineage>
</organism>
<dbReference type="PANTHER" id="PTHR11319">
    <property type="entry name" value="G PROTEIN-COUPLED RECEPTOR-RELATED"/>
    <property type="match status" value="1"/>
</dbReference>
<dbReference type="Pfam" id="PF00240">
    <property type="entry name" value="ubiquitin"/>
    <property type="match status" value="1"/>
</dbReference>
<evidence type="ECO:0000313" key="3">
    <source>
        <dbReference type="Proteomes" id="UP000198748"/>
    </source>
</evidence>
<dbReference type="SUPFAM" id="SSF54236">
    <property type="entry name" value="Ubiquitin-like"/>
    <property type="match status" value="1"/>
</dbReference>
<dbReference type="InterPro" id="IPR012334">
    <property type="entry name" value="Pectin_lyas_fold"/>
</dbReference>
<dbReference type="NCBIfam" id="TIGR04183">
    <property type="entry name" value="Por_Secre_tail"/>
    <property type="match status" value="1"/>
</dbReference>
<dbReference type="Proteomes" id="UP000198748">
    <property type="component" value="Unassembled WGS sequence"/>
</dbReference>
<dbReference type="InterPro" id="IPR011050">
    <property type="entry name" value="Pectin_lyase_fold/virulence"/>
</dbReference>
<proteinExistence type="predicted"/>
<reference evidence="3" key="1">
    <citation type="submission" date="2016-10" db="EMBL/GenBank/DDBJ databases">
        <authorList>
            <person name="Varghese N."/>
            <person name="Submissions S."/>
        </authorList>
    </citation>
    <scope>NUCLEOTIDE SEQUENCE [LARGE SCALE GENOMIC DNA]</scope>
    <source>
        <strain evidence="3">DSM 25329</strain>
    </source>
</reference>
<protein>
    <submittedName>
        <fullName evidence="2">Por secretion system C-terminal sorting domain-containing protein</fullName>
    </submittedName>
</protein>
<accession>A0A1G7VD48</accession>
<sequence length="1412" mass="147660">MKRLLQNTSIRLESLVSCRGLLAAMLLCVQLAAQPKVLAQVITPSGSNILYVNRDVNTGAAGYTGSGDSWANAIPQLADALHWARQAYQAGGHGWSSANPLRILVAKGVYLPRYQADDRHYTTDGGRYNSFVMVRDVQLYGGFDPAAGIDDLGDARILPNKAAPGQGTVLSGDFLGNDNQTDFVGHAENAHHVVISGGNAGVARLDGFVVSGGRTNDESTGMIPVNGQMVQHGTGAGFYISNSSPSIVNCLFYRNTATTQGGGGCIFGSGSEPTLSQCTFYKNASESGGGLYCYGTTAIFSACVFEENSAGNGGGGVYNWASNTSFTDCQFTRNSADGGGGLGNLLGSPVITNGLFAENSAQNGGGIGNGEGTITLQGSTLTGNSATADGGGVHNIQGNMTANDCVFESNEAGSRGGAMRNDRATVIIRRSRIANNTAGQGGAIINEACNSVNIFNSSLTGNNALMGGGMMSGLCTLVRMTNCTVWGNVTGAYGGGALTNVNSPFTLANSIVWNNESNGVSVSTEASLSTMSGELPKIKNSLIANWGGSTAWNAALGVDGGNNIDNDPDFVSTTPGNANFLRLANPSPARNTGSNSAYTDVGGNLSTDKDLAANPRVVGSAIDMGALENQSAHAGIQVLVTSWTGETFSVDVFLSDAVMQLKQKIEDLKGIPVAEQRLRFNGESLVDGMTLGDYAIQDQSALQLVRVAEILYVDAVNGNDENDGVSWASASQSVSHALAIANAEPLVSTIRVAKGVYYPTGVANGTDRTSTFHIARGGIRLFGGYDAVTGERNLTTNITKLSGSIGDPGIATDNSYHVMVIANMPADADSIVVDGFVISDGYANGGGTAAFNGVSVSQNYGGGIFSKRNLNGQKLRFANLIIQKNFGAFAAGMLNEEQSSPLIVNCQITGNAAGGNGGGMLNRNASSPQIINCTIAGNKANDGGGIFNYIDAAPVIHNTILYGNSSAMNSYAGSIPSVSYSLVQGGAEGTGNLNLNPLFANAVSHTLAPTGDGDYRLESCSPAINSASNALLPDQLTTRDLAGSLRKVHQIVDMGAWEFQSSLQTAAQSLAQHGDQGTAAVAGRTDLMVSNDACRIVIRLLPTGSSPVSGNVSASVYVDADVAHFRGSPYVQRRYVVTAPAGGSALLTLFFTQEEFDRFNHALPAGPLPSGPDDAVNKGNLRVFKFSGFDGSQPDDFPGAPEAITPAPENIQWNTVHERWEITFNVDGFSSFLIGSAASPLPVKLVSFVGMANDDQSVQLDWRVTEQQNIETYKIQYSTNGRDFQPAGSVPATDMLQSNYTFRHTPSPGAAVLYYRLLIEERDGARSFSRMVSVGLQGPGQVIVYPNPAVAAVRVKRPGATGTTGRLLDQSGRKVRAWVFKSDEHWVDVSALPAGLYLMLFSDGITEKFIKQ</sequence>
<dbReference type="PROSITE" id="PS50053">
    <property type="entry name" value="UBIQUITIN_2"/>
    <property type="match status" value="1"/>
</dbReference>
<evidence type="ECO:0000313" key="2">
    <source>
        <dbReference type="EMBL" id="SDG57488.1"/>
    </source>
</evidence>
<dbReference type="Gene3D" id="2.160.20.10">
    <property type="entry name" value="Single-stranded right-handed beta-helix, Pectin lyase-like"/>
    <property type="match status" value="2"/>
</dbReference>
<dbReference type="InterPro" id="IPR019956">
    <property type="entry name" value="Ubiquitin_dom"/>
</dbReference>
<feature type="domain" description="Ubiquitin-like" evidence="1">
    <location>
        <begin position="636"/>
        <end position="705"/>
    </location>
</feature>
<evidence type="ECO:0000259" key="1">
    <source>
        <dbReference type="PROSITE" id="PS50053"/>
    </source>
</evidence>
<dbReference type="EMBL" id="FNAN01000020">
    <property type="protein sequence ID" value="SDG57488.1"/>
    <property type="molecule type" value="Genomic_DNA"/>
</dbReference>
<dbReference type="SUPFAM" id="SSF51126">
    <property type="entry name" value="Pectin lyase-like"/>
    <property type="match status" value="3"/>
</dbReference>
<dbReference type="InterPro" id="IPR026444">
    <property type="entry name" value="Secre_tail"/>
</dbReference>
<dbReference type="PANTHER" id="PTHR11319:SF35">
    <property type="entry name" value="OUTER MEMBRANE PROTEIN PMPC-RELATED"/>
    <property type="match status" value="1"/>
</dbReference>
<name>A0A1G7VD48_9BACT</name>
<dbReference type="InterPro" id="IPR029071">
    <property type="entry name" value="Ubiquitin-like_domsf"/>
</dbReference>
<dbReference type="OrthoDB" id="8901262at2"/>
<dbReference type="RefSeq" id="WP_090156411.1">
    <property type="nucleotide sequence ID" value="NZ_FNAN01000020.1"/>
</dbReference>